<evidence type="ECO:0000313" key="9">
    <source>
        <dbReference type="EMBL" id="KYG29234.1"/>
    </source>
</evidence>
<evidence type="ECO:0000256" key="4">
    <source>
        <dbReference type="ARBA" id="ARBA00022989"/>
    </source>
</evidence>
<sequence>MGEIVTIILMAGALGMDAFSISLGMGMLGLRRKQIFLIGFIIGVFHFFMPLLGMVAGIWVSSYMGAITIYIGGALLIFIGVQMIYSGLKDEEMSFMKPTGWGLFIFALSVSLDSFSAGLSFGMLGTKTFLTVTLIAVFSMLLSWIGLIMGAKFQRYIGVYGVLLGGCILIGFGIKLLLP</sequence>
<dbReference type="AlphaFoldDB" id="A0A162DD14"/>
<dbReference type="HAMAP" id="MF_01521">
    <property type="entry name" value="MntP_pump"/>
    <property type="match status" value="1"/>
</dbReference>
<keyword evidence="2 8" id="KW-1003">Cell membrane</keyword>
<comment type="subcellular location">
    <subcellularLocation>
        <location evidence="8">Cell membrane</location>
        <topology evidence="8">Multi-pass membrane protein</topology>
    </subcellularLocation>
</comment>
<feature type="transmembrane region" description="Helical" evidence="8">
    <location>
        <begin position="6"/>
        <end position="28"/>
    </location>
</feature>
<keyword evidence="1 8" id="KW-0813">Transport</keyword>
<dbReference type="InterPro" id="IPR003810">
    <property type="entry name" value="Mntp/YtaF"/>
</dbReference>
<evidence type="ECO:0000256" key="5">
    <source>
        <dbReference type="ARBA" id="ARBA00023065"/>
    </source>
</evidence>
<evidence type="ECO:0000256" key="2">
    <source>
        <dbReference type="ARBA" id="ARBA00022475"/>
    </source>
</evidence>
<feature type="transmembrane region" description="Helical" evidence="8">
    <location>
        <begin position="129"/>
        <end position="150"/>
    </location>
</feature>
<keyword evidence="6 8" id="KW-0472">Membrane</keyword>
<keyword evidence="4 8" id="KW-1133">Transmembrane helix</keyword>
<keyword evidence="7 8" id="KW-0464">Manganese</keyword>
<name>A0A162DD14_9BACI</name>
<keyword evidence="5 8" id="KW-0406">Ion transport</keyword>
<keyword evidence="10" id="KW-1185">Reference proteome</keyword>
<comment type="caution">
    <text evidence="9">The sequence shown here is derived from an EMBL/GenBank/DDBJ whole genome shotgun (WGS) entry which is preliminary data.</text>
</comment>
<feature type="transmembrane region" description="Helical" evidence="8">
    <location>
        <begin position="35"/>
        <end position="61"/>
    </location>
</feature>
<dbReference type="GO" id="GO:0005886">
    <property type="term" value="C:plasma membrane"/>
    <property type="evidence" value="ECO:0007669"/>
    <property type="project" value="UniProtKB-SubCell"/>
</dbReference>
<dbReference type="Pfam" id="PF02659">
    <property type="entry name" value="Mntp"/>
    <property type="match status" value="1"/>
</dbReference>
<reference evidence="9" key="1">
    <citation type="submission" date="2016-02" db="EMBL/GenBank/DDBJ databases">
        <title>Genome sequence of Bacillus trypoxylicola KCTC 13244(T).</title>
        <authorList>
            <person name="Jeong H."/>
            <person name="Park S.-H."/>
            <person name="Choi S.-K."/>
        </authorList>
    </citation>
    <scope>NUCLEOTIDE SEQUENCE [LARGE SCALE GENOMIC DNA]</scope>
    <source>
        <strain evidence="9">KCTC 13244</strain>
    </source>
</reference>
<dbReference type="PANTHER" id="PTHR35529:SF1">
    <property type="entry name" value="MANGANESE EFFLUX PUMP MNTP-RELATED"/>
    <property type="match status" value="1"/>
</dbReference>
<feature type="transmembrane region" description="Helical" evidence="8">
    <location>
        <begin position="100"/>
        <end position="123"/>
    </location>
</feature>
<organism evidence="9 10">
    <name type="scientific">Alkalihalobacillus trypoxylicola</name>
    <dbReference type="NCBI Taxonomy" id="519424"/>
    <lineage>
        <taxon>Bacteria</taxon>
        <taxon>Bacillati</taxon>
        <taxon>Bacillota</taxon>
        <taxon>Bacilli</taxon>
        <taxon>Bacillales</taxon>
        <taxon>Bacillaceae</taxon>
        <taxon>Alkalihalobacillus</taxon>
    </lineage>
</organism>
<dbReference type="Proteomes" id="UP000075806">
    <property type="component" value="Unassembled WGS sequence"/>
</dbReference>
<proteinExistence type="inferred from homology"/>
<accession>A0A162DD14</accession>
<evidence type="ECO:0000256" key="8">
    <source>
        <dbReference type="HAMAP-Rule" id="MF_01521"/>
    </source>
</evidence>
<comment type="function">
    <text evidence="8">Probably functions as a manganese efflux pump.</text>
</comment>
<dbReference type="STRING" id="519424.AZF04_06835"/>
<feature type="transmembrane region" description="Helical" evidence="8">
    <location>
        <begin position="157"/>
        <end position="178"/>
    </location>
</feature>
<dbReference type="PANTHER" id="PTHR35529">
    <property type="entry name" value="MANGANESE EFFLUX PUMP MNTP-RELATED"/>
    <property type="match status" value="1"/>
</dbReference>
<feature type="transmembrane region" description="Helical" evidence="8">
    <location>
        <begin position="67"/>
        <end position="88"/>
    </location>
</feature>
<keyword evidence="3 8" id="KW-0812">Transmembrane</keyword>
<dbReference type="InterPro" id="IPR022929">
    <property type="entry name" value="Put_MntP"/>
</dbReference>
<dbReference type="OrthoDB" id="1679700at2"/>
<evidence type="ECO:0000256" key="3">
    <source>
        <dbReference type="ARBA" id="ARBA00022692"/>
    </source>
</evidence>
<comment type="similarity">
    <text evidence="8">Belongs to the MntP (TC 9.B.29) family.</text>
</comment>
<evidence type="ECO:0000256" key="6">
    <source>
        <dbReference type="ARBA" id="ARBA00023136"/>
    </source>
</evidence>
<dbReference type="EMBL" id="LTAO01000023">
    <property type="protein sequence ID" value="KYG29234.1"/>
    <property type="molecule type" value="Genomic_DNA"/>
</dbReference>
<protein>
    <recommendedName>
        <fullName evidence="8">Putative manganese efflux pump MntP</fullName>
    </recommendedName>
</protein>
<evidence type="ECO:0000256" key="7">
    <source>
        <dbReference type="ARBA" id="ARBA00023211"/>
    </source>
</evidence>
<gene>
    <name evidence="8" type="primary">mntP</name>
    <name evidence="9" type="ORF">AZF04_06835</name>
</gene>
<evidence type="ECO:0000313" key="10">
    <source>
        <dbReference type="Proteomes" id="UP000075806"/>
    </source>
</evidence>
<dbReference type="GO" id="GO:0005384">
    <property type="term" value="F:manganese ion transmembrane transporter activity"/>
    <property type="evidence" value="ECO:0007669"/>
    <property type="project" value="UniProtKB-UniRule"/>
</dbReference>
<dbReference type="RefSeq" id="WP_061949055.1">
    <property type="nucleotide sequence ID" value="NZ_LTAO01000023.1"/>
</dbReference>
<evidence type="ECO:0000256" key="1">
    <source>
        <dbReference type="ARBA" id="ARBA00022448"/>
    </source>
</evidence>